<evidence type="ECO:0000313" key="3">
    <source>
        <dbReference type="Proteomes" id="UP000660680"/>
    </source>
</evidence>
<reference evidence="2" key="1">
    <citation type="journal article" date="2014" name="Int. J. Syst. Evol. Microbiol.">
        <title>Complete genome sequence of Corynebacterium casei LMG S-19264T (=DSM 44701T), isolated from a smear-ripened cheese.</title>
        <authorList>
            <consortium name="US DOE Joint Genome Institute (JGI-PGF)"/>
            <person name="Walter F."/>
            <person name="Albersmeier A."/>
            <person name="Kalinowski J."/>
            <person name="Ruckert C."/>
        </authorList>
    </citation>
    <scope>NUCLEOTIDE SEQUENCE</scope>
    <source>
        <strain evidence="2">JCM 3276</strain>
    </source>
</reference>
<dbReference type="AlphaFoldDB" id="A0A918GTU6"/>
<dbReference type="GO" id="GO:0004519">
    <property type="term" value="F:endonuclease activity"/>
    <property type="evidence" value="ECO:0007669"/>
    <property type="project" value="InterPro"/>
</dbReference>
<evidence type="ECO:0000313" key="2">
    <source>
        <dbReference type="EMBL" id="GGS60191.1"/>
    </source>
</evidence>
<comment type="caution">
    <text evidence="2">The sequence shown here is derived from an EMBL/GenBank/DDBJ whole genome shotgun (WGS) entry which is preliminary data.</text>
</comment>
<feature type="domain" description="HNH" evidence="1">
    <location>
        <begin position="80"/>
        <end position="133"/>
    </location>
</feature>
<dbReference type="InterPro" id="IPR002711">
    <property type="entry name" value="HNH"/>
</dbReference>
<organism evidence="2 3">
    <name type="scientific">Actinokineospora fastidiosa</name>
    <dbReference type="NCBI Taxonomy" id="1816"/>
    <lineage>
        <taxon>Bacteria</taxon>
        <taxon>Bacillati</taxon>
        <taxon>Actinomycetota</taxon>
        <taxon>Actinomycetes</taxon>
        <taxon>Pseudonocardiales</taxon>
        <taxon>Pseudonocardiaceae</taxon>
        <taxon>Actinokineospora</taxon>
    </lineage>
</organism>
<dbReference type="Pfam" id="PF01844">
    <property type="entry name" value="HNH"/>
    <property type="match status" value="1"/>
</dbReference>
<proteinExistence type="predicted"/>
<dbReference type="GO" id="GO:0003676">
    <property type="term" value="F:nucleic acid binding"/>
    <property type="evidence" value="ECO:0007669"/>
    <property type="project" value="InterPro"/>
</dbReference>
<sequence>MLADFLDRPDEMRAAAQRIREGVRAGEFDGLPDLDSVESDDEGAFEGRLLLLRHKARERDPKLRRRKIEKVLAEHGKLECEVCSFDFERTYGDRGHRFAEVHHVVPLHVSNATTTRLADLAVLCANCHRMIHRKRWITPDELRALVRARLELS</sequence>
<dbReference type="Gene3D" id="1.10.30.50">
    <property type="match status" value="1"/>
</dbReference>
<dbReference type="EMBL" id="BMRB01000012">
    <property type="protein sequence ID" value="GGS60191.1"/>
    <property type="molecule type" value="Genomic_DNA"/>
</dbReference>
<dbReference type="GO" id="GO:0008270">
    <property type="term" value="F:zinc ion binding"/>
    <property type="evidence" value="ECO:0007669"/>
    <property type="project" value="InterPro"/>
</dbReference>
<protein>
    <recommendedName>
        <fullName evidence="1">HNH domain-containing protein</fullName>
    </recommendedName>
</protein>
<dbReference type="InterPro" id="IPR003615">
    <property type="entry name" value="HNH_nuc"/>
</dbReference>
<reference evidence="2" key="2">
    <citation type="submission" date="2020-09" db="EMBL/GenBank/DDBJ databases">
        <authorList>
            <person name="Sun Q."/>
            <person name="Ohkuma M."/>
        </authorList>
    </citation>
    <scope>NUCLEOTIDE SEQUENCE</scope>
    <source>
        <strain evidence="2">JCM 3276</strain>
    </source>
</reference>
<dbReference type="CDD" id="cd00085">
    <property type="entry name" value="HNHc"/>
    <property type="match status" value="1"/>
</dbReference>
<gene>
    <name evidence="2" type="ORF">GCM10010171_63930</name>
</gene>
<keyword evidence="3" id="KW-1185">Reference proteome</keyword>
<dbReference type="RefSeq" id="WP_229787823.1">
    <property type="nucleotide sequence ID" value="NZ_BMRB01000012.1"/>
</dbReference>
<accession>A0A918GTU6</accession>
<dbReference type="Proteomes" id="UP000660680">
    <property type="component" value="Unassembled WGS sequence"/>
</dbReference>
<name>A0A918GTU6_9PSEU</name>
<evidence type="ECO:0000259" key="1">
    <source>
        <dbReference type="Pfam" id="PF01844"/>
    </source>
</evidence>